<evidence type="ECO:0000313" key="2">
    <source>
        <dbReference type="EMBL" id="AOW20255.1"/>
    </source>
</evidence>
<dbReference type="KEGG" id="lul:LPB138_05995"/>
<accession>A0A1D8P6P9</accession>
<dbReference type="Proteomes" id="UP000176050">
    <property type="component" value="Chromosome"/>
</dbReference>
<evidence type="ECO:0008006" key="4">
    <source>
        <dbReference type="Google" id="ProtNLM"/>
    </source>
</evidence>
<keyword evidence="3" id="KW-1185">Reference proteome</keyword>
<evidence type="ECO:0000313" key="3">
    <source>
        <dbReference type="Proteomes" id="UP000176050"/>
    </source>
</evidence>
<sequence length="192" mass="22540">MAQDIKKILEQESKMTSQKLPEGHFNRFEKRLETEFPKPNNQFSFLRIAASIVLLLSISFAGYKYFKINDSKVEVAQEEKKDNKKVKSLAEVSPELKKIEQYYLAKINYQISTIKITEENKDLLDVYLSQLSDLQREYKELNSKLNSDEVTEQTIDSLIENLQLRLQLLRQLKKKLELIENLKSQQHESIQA</sequence>
<keyword evidence="1" id="KW-0175">Coiled coil</keyword>
<dbReference type="OrthoDB" id="1441018at2"/>
<dbReference type="EMBL" id="CP017478">
    <property type="protein sequence ID" value="AOW20255.1"/>
    <property type="molecule type" value="Genomic_DNA"/>
</dbReference>
<feature type="coiled-coil region" evidence="1">
    <location>
        <begin position="124"/>
        <end position="189"/>
    </location>
</feature>
<proteinExistence type="predicted"/>
<organism evidence="2 3">
    <name type="scientific">Urechidicola croceus</name>
    <dbReference type="NCBI Taxonomy" id="1850246"/>
    <lineage>
        <taxon>Bacteria</taxon>
        <taxon>Pseudomonadati</taxon>
        <taxon>Bacteroidota</taxon>
        <taxon>Flavobacteriia</taxon>
        <taxon>Flavobacteriales</taxon>
        <taxon>Flavobacteriaceae</taxon>
        <taxon>Urechidicola</taxon>
    </lineage>
</organism>
<gene>
    <name evidence="2" type="ORF">LPB138_05995</name>
</gene>
<dbReference type="RefSeq" id="WP_070236393.1">
    <property type="nucleotide sequence ID" value="NZ_CP017478.1"/>
</dbReference>
<name>A0A1D8P6P9_9FLAO</name>
<evidence type="ECO:0000256" key="1">
    <source>
        <dbReference type="SAM" id="Coils"/>
    </source>
</evidence>
<reference evidence="2 3" key="1">
    <citation type="submission" date="2016-10" db="EMBL/GenBank/DDBJ databases">
        <title>Lutibacter sp. LPB0138, isolated from marine gastropod.</title>
        <authorList>
            <person name="Kim E."/>
            <person name="Yi H."/>
        </authorList>
    </citation>
    <scope>NUCLEOTIDE SEQUENCE [LARGE SCALE GENOMIC DNA]</scope>
    <source>
        <strain evidence="2 3">LPB0138</strain>
    </source>
</reference>
<protein>
    <recommendedName>
        <fullName evidence="4">Anti-sigma factor</fullName>
    </recommendedName>
</protein>
<dbReference type="STRING" id="1850246.LPB138_05995"/>
<dbReference type="AlphaFoldDB" id="A0A1D8P6P9"/>